<dbReference type="EMBL" id="LUUB01000080">
    <property type="protein sequence ID" value="OAF05039.1"/>
    <property type="molecule type" value="Genomic_DNA"/>
</dbReference>
<gene>
    <name evidence="1" type="ORF">AYJ54_21500</name>
</gene>
<evidence type="ECO:0000313" key="1">
    <source>
        <dbReference type="EMBL" id="OAF05039.1"/>
    </source>
</evidence>
<dbReference type="Proteomes" id="UP000076959">
    <property type="component" value="Unassembled WGS sequence"/>
</dbReference>
<name>A0A176YFS7_9BRAD</name>
<dbReference type="AlphaFoldDB" id="A0A176YFS7"/>
<proteinExistence type="predicted"/>
<accession>A0A176YFS7</accession>
<sequence>MPGTSCKLAYAITLLFDVRSASVSWPSGGVELLRGQALPDMRDSRSKVAEYCVEPRLVTPGFVNFFEIGPKFLAVQRRTF</sequence>
<comment type="caution">
    <text evidence="1">The sequence shown here is derived from an EMBL/GenBank/DDBJ whole genome shotgun (WGS) entry which is preliminary data.</text>
</comment>
<reference evidence="1 2" key="1">
    <citation type="submission" date="2016-03" db="EMBL/GenBank/DDBJ databases">
        <title>Draft Genome Sequence of the Strain BR 10245 (Bradyrhizobium sp.) isolated from nodules of Centrolobium paraense.</title>
        <authorList>
            <person name="Simoes-Araujo J.L.Sr."/>
            <person name="Barauna A.C."/>
            <person name="Silva K."/>
            <person name="Zilli J.E."/>
        </authorList>
    </citation>
    <scope>NUCLEOTIDE SEQUENCE [LARGE SCALE GENOMIC DNA]</scope>
    <source>
        <strain evidence="1 2">BR 10245</strain>
    </source>
</reference>
<organism evidence="1 2">
    <name type="scientific">Bradyrhizobium centrolobii</name>
    <dbReference type="NCBI Taxonomy" id="1505087"/>
    <lineage>
        <taxon>Bacteria</taxon>
        <taxon>Pseudomonadati</taxon>
        <taxon>Pseudomonadota</taxon>
        <taxon>Alphaproteobacteria</taxon>
        <taxon>Hyphomicrobiales</taxon>
        <taxon>Nitrobacteraceae</taxon>
        <taxon>Bradyrhizobium</taxon>
    </lineage>
</organism>
<evidence type="ECO:0000313" key="2">
    <source>
        <dbReference type="Proteomes" id="UP000076959"/>
    </source>
</evidence>
<dbReference type="OrthoDB" id="8256539at2"/>
<keyword evidence="2" id="KW-1185">Reference proteome</keyword>
<protein>
    <submittedName>
        <fullName evidence="1">Uncharacterized protein</fullName>
    </submittedName>
</protein>